<reference evidence="2" key="1">
    <citation type="journal article" date="2022" name="Int. J. Mol. Sci.">
        <title>Draft Genome of Tanacetum Coccineum: Genomic Comparison of Closely Related Tanacetum-Family Plants.</title>
        <authorList>
            <person name="Yamashiro T."/>
            <person name="Shiraishi A."/>
            <person name="Nakayama K."/>
            <person name="Satake H."/>
        </authorList>
    </citation>
    <scope>NUCLEOTIDE SEQUENCE</scope>
</reference>
<sequence>MSPEMLRREEYLTEIARVNQPIHYKSKIKSQGPHFVVVVVVLLWWCCGGAIVVLCCCGGAVVVVWCCGGGGVVLLLWFSSYDVVLRWLLFGSGVVVVNMENYEDKPVTLTCRSKLKLIKLIRTKFRKTPREELFRNTCFGWLLDLVDSQENCVLIHFMTCRREEFCLITGLRFGPKFSERYEVGLFPFRRLLFDSDTDGEEFDNLHDEDVVSVCQLAVLHLVLLGRQLAHNIPDWWLRLIDDKKLGNLSLGRGYWRRVM</sequence>
<dbReference type="Proteomes" id="UP001151760">
    <property type="component" value="Unassembled WGS sequence"/>
</dbReference>
<gene>
    <name evidence="2" type="ORF">Tco_1028386</name>
</gene>
<comment type="caution">
    <text evidence="2">The sequence shown here is derived from an EMBL/GenBank/DDBJ whole genome shotgun (WGS) entry which is preliminary data.</text>
</comment>
<keyword evidence="1" id="KW-0812">Transmembrane</keyword>
<keyword evidence="1" id="KW-0472">Membrane</keyword>
<keyword evidence="1" id="KW-1133">Transmembrane helix</keyword>
<organism evidence="2 3">
    <name type="scientific">Tanacetum coccineum</name>
    <dbReference type="NCBI Taxonomy" id="301880"/>
    <lineage>
        <taxon>Eukaryota</taxon>
        <taxon>Viridiplantae</taxon>
        <taxon>Streptophyta</taxon>
        <taxon>Embryophyta</taxon>
        <taxon>Tracheophyta</taxon>
        <taxon>Spermatophyta</taxon>
        <taxon>Magnoliopsida</taxon>
        <taxon>eudicotyledons</taxon>
        <taxon>Gunneridae</taxon>
        <taxon>Pentapetalae</taxon>
        <taxon>asterids</taxon>
        <taxon>campanulids</taxon>
        <taxon>Asterales</taxon>
        <taxon>Asteraceae</taxon>
        <taxon>Asteroideae</taxon>
        <taxon>Anthemideae</taxon>
        <taxon>Anthemidinae</taxon>
        <taxon>Tanacetum</taxon>
    </lineage>
</organism>
<feature type="transmembrane region" description="Helical" evidence="1">
    <location>
        <begin position="35"/>
        <end position="54"/>
    </location>
</feature>
<dbReference type="PANTHER" id="PTHR48449:SF1">
    <property type="entry name" value="DUF1985 DOMAIN-CONTAINING PROTEIN"/>
    <property type="match status" value="1"/>
</dbReference>
<evidence type="ECO:0000313" key="2">
    <source>
        <dbReference type="EMBL" id="GJT69100.1"/>
    </source>
</evidence>
<name>A0ABQ5G0R7_9ASTR</name>
<protein>
    <submittedName>
        <fullName evidence="2">Uncharacterized protein</fullName>
    </submittedName>
</protein>
<reference evidence="2" key="2">
    <citation type="submission" date="2022-01" db="EMBL/GenBank/DDBJ databases">
        <authorList>
            <person name="Yamashiro T."/>
            <person name="Shiraishi A."/>
            <person name="Satake H."/>
            <person name="Nakayama K."/>
        </authorList>
    </citation>
    <scope>NUCLEOTIDE SEQUENCE</scope>
</reference>
<dbReference type="PANTHER" id="PTHR48449">
    <property type="entry name" value="DUF1985 DOMAIN-CONTAINING PROTEIN"/>
    <property type="match status" value="1"/>
</dbReference>
<evidence type="ECO:0000313" key="3">
    <source>
        <dbReference type="Proteomes" id="UP001151760"/>
    </source>
</evidence>
<keyword evidence="3" id="KW-1185">Reference proteome</keyword>
<dbReference type="EMBL" id="BQNB010017957">
    <property type="protein sequence ID" value="GJT69100.1"/>
    <property type="molecule type" value="Genomic_DNA"/>
</dbReference>
<proteinExistence type="predicted"/>
<feature type="transmembrane region" description="Helical" evidence="1">
    <location>
        <begin position="60"/>
        <end position="78"/>
    </location>
</feature>
<evidence type="ECO:0000256" key="1">
    <source>
        <dbReference type="SAM" id="Phobius"/>
    </source>
</evidence>
<accession>A0ABQ5G0R7</accession>